<evidence type="ECO:0008006" key="3">
    <source>
        <dbReference type="Google" id="ProtNLM"/>
    </source>
</evidence>
<proteinExistence type="predicted"/>
<name>A0A2M7R8G7_9BACT</name>
<protein>
    <recommendedName>
        <fullName evidence="3">Type II toxin-antitoxin system HicB family antitoxin</fullName>
    </recommendedName>
</protein>
<accession>A0A2M7R8G7</accession>
<comment type="caution">
    <text evidence="1">The sequence shown here is derived from an EMBL/GenBank/DDBJ whole genome shotgun (WGS) entry which is preliminary data.</text>
</comment>
<dbReference type="Proteomes" id="UP000230055">
    <property type="component" value="Unassembled WGS sequence"/>
</dbReference>
<reference evidence="2" key="1">
    <citation type="submission" date="2017-09" db="EMBL/GenBank/DDBJ databases">
        <title>Depth-based differentiation of microbial function through sediment-hosted aquifers and enrichment of novel symbionts in the deep terrestrial subsurface.</title>
        <authorList>
            <person name="Probst A.J."/>
            <person name="Ladd B."/>
            <person name="Jarett J.K."/>
            <person name="Geller-Mcgrath D.E."/>
            <person name="Sieber C.M.K."/>
            <person name="Emerson J.B."/>
            <person name="Anantharaman K."/>
            <person name="Thomas B.C."/>
            <person name="Malmstrom R."/>
            <person name="Stieglmeier M."/>
            <person name="Klingl A."/>
            <person name="Woyke T."/>
            <person name="Ryan C.M."/>
            <person name="Banfield J.F."/>
        </authorList>
    </citation>
    <scope>NUCLEOTIDE SEQUENCE [LARGE SCALE GENOMIC DNA]</scope>
</reference>
<gene>
    <name evidence="1" type="ORF">COY72_00060</name>
</gene>
<dbReference type="Gene3D" id="3.30.160.250">
    <property type="match status" value="1"/>
</dbReference>
<dbReference type="InterPro" id="IPR051404">
    <property type="entry name" value="TA_system_antitoxin"/>
</dbReference>
<organism evidence="1 2">
    <name type="scientific">Candidatus Nealsonbacteria bacterium CG_4_10_14_0_8_um_filter_35_10</name>
    <dbReference type="NCBI Taxonomy" id="1974683"/>
    <lineage>
        <taxon>Bacteria</taxon>
        <taxon>Candidatus Nealsoniibacteriota</taxon>
    </lineage>
</organism>
<dbReference type="InterPro" id="IPR035069">
    <property type="entry name" value="TTHA1013/TTHA0281-like"/>
</dbReference>
<dbReference type="PANTHER" id="PTHR34504:SF2">
    <property type="entry name" value="UPF0150 PROTEIN SSL0259"/>
    <property type="match status" value="1"/>
</dbReference>
<dbReference type="EMBL" id="PFLX01000001">
    <property type="protein sequence ID" value="PIY91086.1"/>
    <property type="molecule type" value="Genomic_DNA"/>
</dbReference>
<dbReference type="SUPFAM" id="SSF143100">
    <property type="entry name" value="TTHA1013/TTHA0281-like"/>
    <property type="match status" value="1"/>
</dbReference>
<evidence type="ECO:0000313" key="1">
    <source>
        <dbReference type="EMBL" id="PIY91086.1"/>
    </source>
</evidence>
<evidence type="ECO:0000313" key="2">
    <source>
        <dbReference type="Proteomes" id="UP000230055"/>
    </source>
</evidence>
<dbReference type="AlphaFoldDB" id="A0A2M7R8G7"/>
<sequence length="72" mass="8256">MAYKFTTIIIQEGKWYVARCLELGVVSQGKTIEEAQKNLKEAVELYLEDQPKTKKYLSKKAPLITSLELKHA</sequence>
<dbReference type="PANTHER" id="PTHR34504">
    <property type="entry name" value="ANTITOXIN HICB"/>
    <property type="match status" value="1"/>
</dbReference>